<gene>
    <name evidence="1" type="ORF">TWF481_002980</name>
</gene>
<evidence type="ECO:0000313" key="1">
    <source>
        <dbReference type="EMBL" id="KAK6495935.1"/>
    </source>
</evidence>
<comment type="caution">
    <text evidence="1">The sequence shown here is derived from an EMBL/GenBank/DDBJ whole genome shotgun (WGS) entry which is preliminary data.</text>
</comment>
<dbReference type="Proteomes" id="UP001370758">
    <property type="component" value="Unassembled WGS sequence"/>
</dbReference>
<proteinExistence type="predicted"/>
<protein>
    <submittedName>
        <fullName evidence="1">Uncharacterized protein</fullName>
    </submittedName>
</protein>
<dbReference type="AlphaFoldDB" id="A0AAV9VRU0"/>
<dbReference type="EMBL" id="JAVHJL010000012">
    <property type="protein sequence ID" value="KAK6495935.1"/>
    <property type="molecule type" value="Genomic_DNA"/>
</dbReference>
<organism evidence="1 2">
    <name type="scientific">Arthrobotrys musiformis</name>
    <dbReference type="NCBI Taxonomy" id="47236"/>
    <lineage>
        <taxon>Eukaryota</taxon>
        <taxon>Fungi</taxon>
        <taxon>Dikarya</taxon>
        <taxon>Ascomycota</taxon>
        <taxon>Pezizomycotina</taxon>
        <taxon>Orbiliomycetes</taxon>
        <taxon>Orbiliales</taxon>
        <taxon>Orbiliaceae</taxon>
        <taxon>Arthrobotrys</taxon>
    </lineage>
</organism>
<evidence type="ECO:0000313" key="2">
    <source>
        <dbReference type="Proteomes" id="UP001370758"/>
    </source>
</evidence>
<reference evidence="1 2" key="1">
    <citation type="submission" date="2023-08" db="EMBL/GenBank/DDBJ databases">
        <authorList>
            <person name="Palmer J.M."/>
        </authorList>
    </citation>
    <scope>NUCLEOTIDE SEQUENCE [LARGE SCALE GENOMIC DNA]</scope>
    <source>
        <strain evidence="1 2">TWF481</strain>
    </source>
</reference>
<name>A0AAV9VRU0_9PEZI</name>
<keyword evidence="2" id="KW-1185">Reference proteome</keyword>
<accession>A0AAV9VRU0</accession>
<sequence>MLKINEPLKFRRQDNKLGGDIVECGMTGFAKRYSIVNVMEFLESYNTLSSVIFELAIALGDDMANIKRFLGVLTEPANVVEITLHLAPEDLSRAKRLLNLVGTDADRQRI</sequence>